<comment type="caution">
    <text evidence="3">The sequence shown here is derived from an EMBL/GenBank/DDBJ whole genome shotgun (WGS) entry which is preliminary data.</text>
</comment>
<evidence type="ECO:0000313" key="4">
    <source>
        <dbReference type="Proteomes" id="UP000433181"/>
    </source>
</evidence>
<dbReference type="RefSeq" id="WP_154407121.1">
    <property type="nucleotide sequence ID" value="NZ_VUNR01000014.1"/>
</dbReference>
<gene>
    <name evidence="3" type="ORF">FYJ84_08175</name>
</gene>
<protein>
    <submittedName>
        <fullName evidence="3">DUF262 domain-containing protein</fullName>
    </submittedName>
</protein>
<dbReference type="Pfam" id="PF07510">
    <property type="entry name" value="GmrSD_C"/>
    <property type="match status" value="1"/>
</dbReference>
<name>A0A6I2UGX4_9FIRM</name>
<dbReference type="GeneID" id="96778891"/>
<dbReference type="InterPro" id="IPR004919">
    <property type="entry name" value="GmrSD_N"/>
</dbReference>
<sequence>MRSNVAWVLKDLIEKNRRVFKIPVYQRNYDWTNVQCEKLFEDIIIAFKEDRKHFTGSIVYINDISSSILDEDLIIDGQQRITTIFLLLKVLYDIASERGETRVASEVSDYLYNRNCDEKYKLKLKPVKTDQEQFYNLMVGTDIGLDENSNIVNNYKILQKLVLAHLDKNYSLDDILRGMKKLEIVEIVLDMSQGDDPQTIFESINSTGLELSLADLIRNYLLMSDTNQDTLYEHYWSYMERVVENENLANFFVQYLNFKINDSVTDKNAYTKFKKYSKNFTHEEVLKDMKIYAGYYAAFIGKRTSYNEKITSYLRDFRLLDQSTVYVFLFSMFHEYDDGNLDTTTLEKVLCFLRSYFVRRIVCGIPSNSLRGLFKTLYARLFKNSVSKDYYGVMYKFFIELRTKDRMLSDDEFKNELVYGELYKKAKCCKFILAIIENEGSNEVLDTTKMTIEHILPQRENSVVWKKEIGERYSDVYNKYLNTLGNLTITGYNSELGTKSFSEKKAIIREHSKANILNKEILSASKWNEDTIKARADILSGYVLRLLDYEKLSDIGMINKSIDDKTYSLSDISIVAHTKPVNYTFYGETVSVKSYSNMLFLFIKMLYDLDDKKIRDIAKCKFSPTATNRVYVSLSEKDFRKPKEIDNTGIFFETNLSATSILKFISGLIEVYNLSPEEFEFTVA</sequence>
<feature type="domain" description="GmrSD restriction endonucleases N-terminal" evidence="1">
    <location>
        <begin position="9"/>
        <end position="222"/>
    </location>
</feature>
<feature type="domain" description="GmrSD restriction endonucleases C-terminal" evidence="2">
    <location>
        <begin position="409"/>
        <end position="539"/>
    </location>
</feature>
<dbReference type="AlphaFoldDB" id="A0A6I2UGX4"/>
<dbReference type="EMBL" id="VUNR01000014">
    <property type="protein sequence ID" value="MSU08959.1"/>
    <property type="molecule type" value="Genomic_DNA"/>
</dbReference>
<keyword evidence="4" id="KW-1185">Reference proteome</keyword>
<dbReference type="PANTHER" id="PTHR35149">
    <property type="entry name" value="SLL5132 PROTEIN"/>
    <property type="match status" value="1"/>
</dbReference>
<dbReference type="Proteomes" id="UP000433181">
    <property type="component" value="Unassembled WGS sequence"/>
</dbReference>
<dbReference type="Pfam" id="PF03235">
    <property type="entry name" value="GmrSD_N"/>
    <property type="match status" value="1"/>
</dbReference>
<dbReference type="InterPro" id="IPR011089">
    <property type="entry name" value="GmrSD_C"/>
</dbReference>
<evidence type="ECO:0000259" key="1">
    <source>
        <dbReference type="Pfam" id="PF03235"/>
    </source>
</evidence>
<dbReference type="PANTHER" id="PTHR35149:SF2">
    <property type="entry name" value="DUF262 DOMAIN-CONTAINING PROTEIN"/>
    <property type="match status" value="1"/>
</dbReference>
<proteinExistence type="predicted"/>
<evidence type="ECO:0000259" key="2">
    <source>
        <dbReference type="Pfam" id="PF07510"/>
    </source>
</evidence>
<reference evidence="3 4" key="1">
    <citation type="submission" date="2019-08" db="EMBL/GenBank/DDBJ databases">
        <title>In-depth cultivation of the pig gut microbiome towards novel bacterial diversity and tailored functional studies.</title>
        <authorList>
            <person name="Wylensek D."/>
            <person name="Hitch T.C.A."/>
            <person name="Clavel T."/>
        </authorList>
    </citation>
    <scope>NUCLEOTIDE SEQUENCE [LARGE SCALE GENOMIC DNA]</scope>
    <source>
        <strain evidence="3 4">WCA-693-APC-5D-A</strain>
    </source>
</reference>
<evidence type="ECO:0000313" key="3">
    <source>
        <dbReference type="EMBL" id="MSU08959.1"/>
    </source>
</evidence>
<organism evidence="3 4">
    <name type="scientific">Anaerovibrio slackiae</name>
    <dbReference type="NCBI Taxonomy" id="2652309"/>
    <lineage>
        <taxon>Bacteria</taxon>
        <taxon>Bacillati</taxon>
        <taxon>Bacillota</taxon>
        <taxon>Negativicutes</taxon>
        <taxon>Selenomonadales</taxon>
        <taxon>Selenomonadaceae</taxon>
        <taxon>Anaerovibrio</taxon>
    </lineage>
</organism>
<accession>A0A6I2UGX4</accession>